<evidence type="ECO:0000313" key="6">
    <source>
        <dbReference type="Proteomes" id="UP000298416"/>
    </source>
</evidence>
<dbReference type="Proteomes" id="UP000298416">
    <property type="component" value="Unassembled WGS sequence"/>
</dbReference>
<comment type="similarity">
    <text evidence="2">Belongs to the eukaryotic/archaeal RNase P protein component 1 family.</text>
</comment>
<feature type="transmembrane region" description="Helical" evidence="4">
    <location>
        <begin position="183"/>
        <end position="202"/>
    </location>
</feature>
<protein>
    <submittedName>
        <fullName evidence="5">Uncharacterized protein</fullName>
    </submittedName>
</protein>
<dbReference type="PANTHER" id="PTHR13348:SF0">
    <property type="entry name" value="RIBONUCLEASE P PROTEIN SUBUNIT P29"/>
    <property type="match status" value="1"/>
</dbReference>
<dbReference type="SUPFAM" id="SSF101744">
    <property type="entry name" value="Rof/RNase P subunit-like"/>
    <property type="match status" value="1"/>
</dbReference>
<feature type="region of interest" description="Disordered" evidence="3">
    <location>
        <begin position="14"/>
        <end position="35"/>
    </location>
</feature>
<dbReference type="InterPro" id="IPR023534">
    <property type="entry name" value="Rof/RNase_P-like"/>
</dbReference>
<evidence type="ECO:0000256" key="4">
    <source>
        <dbReference type="SAM" id="Phobius"/>
    </source>
</evidence>
<dbReference type="AlphaFoldDB" id="A0A8X9A6A5"/>
<proteinExistence type="inferred from homology"/>
<dbReference type="GO" id="GO:0005634">
    <property type="term" value="C:nucleus"/>
    <property type="evidence" value="ECO:0007669"/>
    <property type="project" value="UniProtKB-SubCell"/>
</dbReference>
<dbReference type="PANTHER" id="PTHR13348">
    <property type="entry name" value="RIBONUCLEASE P SUBUNIT P29"/>
    <property type="match status" value="1"/>
</dbReference>
<dbReference type="InterPro" id="IPR016848">
    <property type="entry name" value="RNase_P/MRP_Rpp29-subunit"/>
</dbReference>
<accession>A0A8X9A6A5</accession>
<organism evidence="5">
    <name type="scientific">Salvia splendens</name>
    <name type="common">Scarlet sage</name>
    <dbReference type="NCBI Taxonomy" id="180675"/>
    <lineage>
        <taxon>Eukaryota</taxon>
        <taxon>Viridiplantae</taxon>
        <taxon>Streptophyta</taxon>
        <taxon>Embryophyta</taxon>
        <taxon>Tracheophyta</taxon>
        <taxon>Spermatophyta</taxon>
        <taxon>Magnoliopsida</taxon>
        <taxon>eudicotyledons</taxon>
        <taxon>Gunneridae</taxon>
        <taxon>Pentapetalae</taxon>
        <taxon>asterids</taxon>
        <taxon>lamiids</taxon>
        <taxon>Lamiales</taxon>
        <taxon>Lamiaceae</taxon>
        <taxon>Nepetoideae</taxon>
        <taxon>Mentheae</taxon>
        <taxon>Salviinae</taxon>
        <taxon>Salvia</taxon>
        <taxon>Salvia subgen. Calosphace</taxon>
        <taxon>core Calosphace</taxon>
    </lineage>
</organism>
<dbReference type="Gene3D" id="2.30.30.210">
    <property type="entry name" value="Ribonuclease P/MRP, subunit p29"/>
    <property type="match status" value="1"/>
</dbReference>
<keyword evidence="4" id="KW-0812">Transmembrane</keyword>
<evidence type="ECO:0000256" key="1">
    <source>
        <dbReference type="ARBA" id="ARBA00004123"/>
    </source>
</evidence>
<dbReference type="EMBL" id="PNBA02000003">
    <property type="protein sequence ID" value="KAG6430467.1"/>
    <property type="molecule type" value="Genomic_DNA"/>
</dbReference>
<gene>
    <name evidence="5" type="ORF">SASPL_108535</name>
</gene>
<keyword evidence="6" id="KW-1185">Reference proteome</keyword>
<evidence type="ECO:0000256" key="2">
    <source>
        <dbReference type="ARBA" id="ARBA00006181"/>
    </source>
</evidence>
<sequence>MEDQRRRTLKALERRFAQANSEVQSQQHKSKKRPAEDKKTFFFLAVPLPVGVIRNFSFPDRTSKEDAEVNEAAYLKLSHSVHENLLPNGLQVSEGKVTVNGVLHELFQHGDSAKKYIQGSKNVKIENTILLDNYVQRSGSSNSGRMRALQQGSKHSKKHMSLKQHKSIGTFDLPKAFHKSVRYPVLFFSLCGLPLATLIYSFDIFKAMHEKWKCYIQKLLKIAGQEQLAQCFLNVDLHGAFILVVQCKTAAYVGSHGIMVRETKETFGIVTQDSKFKGNNFSHQQNMMWFPKSFLFICSKQITGRLHYMKINLYPETWYNNCYYE</sequence>
<dbReference type="GO" id="GO:0030677">
    <property type="term" value="C:ribonuclease P complex"/>
    <property type="evidence" value="ECO:0007669"/>
    <property type="project" value="InterPro"/>
</dbReference>
<dbReference type="GO" id="GO:0033204">
    <property type="term" value="F:ribonuclease P RNA binding"/>
    <property type="evidence" value="ECO:0007669"/>
    <property type="project" value="InterPro"/>
</dbReference>
<feature type="compositionally biased region" description="Polar residues" evidence="3">
    <location>
        <begin position="18"/>
        <end position="27"/>
    </location>
</feature>
<keyword evidence="4" id="KW-1133">Transmembrane helix</keyword>
<reference evidence="5" key="1">
    <citation type="submission" date="2018-01" db="EMBL/GenBank/DDBJ databases">
        <authorList>
            <person name="Mao J.F."/>
        </authorList>
    </citation>
    <scope>NUCLEOTIDE SEQUENCE</scope>
    <source>
        <strain evidence="5">Huo1</strain>
        <tissue evidence="5">Leaf</tissue>
    </source>
</reference>
<comment type="caution">
    <text evidence="5">The sequence shown here is derived from an EMBL/GenBank/DDBJ whole genome shotgun (WGS) entry which is preliminary data.</text>
</comment>
<name>A0A8X9A6A5_SALSN</name>
<evidence type="ECO:0000256" key="3">
    <source>
        <dbReference type="SAM" id="MobiDB-lite"/>
    </source>
</evidence>
<dbReference type="Pfam" id="PF01868">
    <property type="entry name" value="RNase_P-MRP_p29"/>
    <property type="match status" value="1"/>
</dbReference>
<evidence type="ECO:0000313" key="5">
    <source>
        <dbReference type="EMBL" id="KAG6430467.1"/>
    </source>
</evidence>
<feature type="region of interest" description="Disordered" evidence="3">
    <location>
        <begin position="139"/>
        <end position="159"/>
    </location>
</feature>
<comment type="subcellular location">
    <subcellularLocation>
        <location evidence="1">Nucleus</location>
    </subcellularLocation>
</comment>
<keyword evidence="4" id="KW-0472">Membrane</keyword>
<dbReference type="InterPro" id="IPR002730">
    <property type="entry name" value="Rpp29/RNP1"/>
</dbReference>
<reference evidence="5" key="2">
    <citation type="submission" date="2020-08" db="EMBL/GenBank/DDBJ databases">
        <title>Plant Genome Project.</title>
        <authorList>
            <person name="Zhang R.-G."/>
        </authorList>
    </citation>
    <scope>NUCLEOTIDE SEQUENCE</scope>
    <source>
        <strain evidence="5">Huo1</strain>
        <tissue evidence="5">Leaf</tissue>
    </source>
</reference>
<dbReference type="InterPro" id="IPR036980">
    <property type="entry name" value="RNase_P/MRP_Rpp29_sf"/>
</dbReference>
<dbReference type="GO" id="GO:0000172">
    <property type="term" value="C:ribonuclease MRP complex"/>
    <property type="evidence" value="ECO:0007669"/>
    <property type="project" value="InterPro"/>
</dbReference>
<dbReference type="GO" id="GO:0001682">
    <property type="term" value="P:tRNA 5'-leader removal"/>
    <property type="evidence" value="ECO:0007669"/>
    <property type="project" value="InterPro"/>
</dbReference>
<dbReference type="GO" id="GO:0006364">
    <property type="term" value="P:rRNA processing"/>
    <property type="evidence" value="ECO:0007669"/>
    <property type="project" value="TreeGrafter"/>
</dbReference>